<dbReference type="STRING" id="1313304.CALK_0059"/>
<dbReference type="OrthoDB" id="9800276at2"/>
<evidence type="ECO:0000256" key="1">
    <source>
        <dbReference type="ARBA" id="ARBA00004236"/>
    </source>
</evidence>
<comment type="caution">
    <text evidence="8">The sequence shown here is derived from an EMBL/GenBank/DDBJ whole genome shotgun (WGS) entry which is preliminary data.</text>
</comment>
<evidence type="ECO:0000259" key="7">
    <source>
        <dbReference type="Pfam" id="PF00535"/>
    </source>
</evidence>
<keyword evidence="6" id="KW-0812">Transmembrane</keyword>
<evidence type="ECO:0000256" key="5">
    <source>
        <dbReference type="ARBA" id="ARBA00023136"/>
    </source>
</evidence>
<evidence type="ECO:0000256" key="3">
    <source>
        <dbReference type="ARBA" id="ARBA00022676"/>
    </source>
</evidence>
<dbReference type="EMBL" id="ASJR01000001">
    <property type="protein sequence ID" value="ERP39268.1"/>
    <property type="molecule type" value="Genomic_DNA"/>
</dbReference>
<dbReference type="eggNOG" id="COG1215">
    <property type="taxonomic scope" value="Bacteria"/>
</dbReference>
<dbReference type="PANTHER" id="PTHR43646:SF2">
    <property type="entry name" value="GLYCOSYLTRANSFERASE 2-LIKE DOMAIN-CONTAINING PROTEIN"/>
    <property type="match status" value="1"/>
</dbReference>
<feature type="transmembrane region" description="Helical" evidence="6">
    <location>
        <begin position="6"/>
        <end position="23"/>
    </location>
</feature>
<comment type="subcellular location">
    <subcellularLocation>
        <location evidence="1">Cell membrane</location>
    </subcellularLocation>
</comment>
<organism evidence="8 9">
    <name type="scientific">Chitinivibrio alkaliphilus ACht1</name>
    <dbReference type="NCBI Taxonomy" id="1313304"/>
    <lineage>
        <taxon>Bacteria</taxon>
        <taxon>Pseudomonadati</taxon>
        <taxon>Fibrobacterota</taxon>
        <taxon>Chitinivibrionia</taxon>
        <taxon>Chitinivibrionales</taxon>
        <taxon>Chitinivibrionaceae</taxon>
        <taxon>Chitinivibrio</taxon>
    </lineage>
</organism>
<dbReference type="AlphaFoldDB" id="U7DCI6"/>
<keyword evidence="6" id="KW-1133">Transmembrane helix</keyword>
<sequence length="363" mass="40637">MALTVFLQGAFLLFLLYLGARLLRPRKVSRGEPPAFFSVIIPFKNEANNLYALLSSLAEQRCSIPYEIILVNDHSNDAYETVLTEIRGAFAEIPLRVYHAPDPSEECTSKQNAMEYGVAFAEGDWLIFTDADMVFFPSWLEQYYAACCEKKSDFFFGRTAMVVSKNIFSCLQATQLDLLFVSAWILARAGFDSSCMGNNMAIRKTVYDELGGQPGLGYSMVEDKKLMTVLRRRGYGISPTPNFSSCAYTYPEKSMKGMYLQLLRWFKGGGKESPFLCGLGVLLLSNMGVTLYGFVSGDLYFPILHGAVWAVLLFLYFYAVVVTKIHLSIPNLLIYILCFPVICLCLGCSMPFTGVVWKGEKVS</sequence>
<feature type="transmembrane region" description="Helical" evidence="6">
    <location>
        <begin position="332"/>
        <end position="357"/>
    </location>
</feature>
<dbReference type="Gene3D" id="3.90.550.10">
    <property type="entry name" value="Spore Coat Polysaccharide Biosynthesis Protein SpsA, Chain A"/>
    <property type="match status" value="1"/>
</dbReference>
<gene>
    <name evidence="8" type="ORF">CALK_0059</name>
</gene>
<feature type="domain" description="Glycosyltransferase 2-like" evidence="7">
    <location>
        <begin position="38"/>
        <end position="160"/>
    </location>
</feature>
<keyword evidence="2" id="KW-1003">Cell membrane</keyword>
<evidence type="ECO:0000256" key="4">
    <source>
        <dbReference type="ARBA" id="ARBA00022679"/>
    </source>
</evidence>
<dbReference type="InterPro" id="IPR029044">
    <property type="entry name" value="Nucleotide-diphossugar_trans"/>
</dbReference>
<dbReference type="SUPFAM" id="SSF53448">
    <property type="entry name" value="Nucleotide-diphospho-sugar transferases"/>
    <property type="match status" value="1"/>
</dbReference>
<keyword evidence="9" id="KW-1185">Reference proteome</keyword>
<dbReference type="PANTHER" id="PTHR43646">
    <property type="entry name" value="GLYCOSYLTRANSFERASE"/>
    <property type="match status" value="1"/>
</dbReference>
<proteinExistence type="predicted"/>
<evidence type="ECO:0000256" key="6">
    <source>
        <dbReference type="SAM" id="Phobius"/>
    </source>
</evidence>
<reference evidence="8 9" key="1">
    <citation type="journal article" date="2013" name="Environ. Microbiol.">
        <title>Genome analysis of Chitinivibrio alkaliphilus gen. nov., sp. nov., a novel extremely haloalkaliphilic anaerobic chitinolytic bacterium from the candidate phylum Termite Group 3.</title>
        <authorList>
            <person name="Sorokin D.Y."/>
            <person name="Gumerov V.M."/>
            <person name="Rakitin A.L."/>
            <person name="Beletsky A.V."/>
            <person name="Damste J.S."/>
            <person name="Muyzer G."/>
            <person name="Mardanov A.V."/>
            <person name="Ravin N.V."/>
        </authorList>
    </citation>
    <scope>NUCLEOTIDE SEQUENCE [LARGE SCALE GENOMIC DNA]</scope>
    <source>
        <strain evidence="8 9">ACht1</strain>
    </source>
</reference>
<name>U7DCI6_9BACT</name>
<evidence type="ECO:0000256" key="2">
    <source>
        <dbReference type="ARBA" id="ARBA00022475"/>
    </source>
</evidence>
<feature type="transmembrane region" description="Helical" evidence="6">
    <location>
        <begin position="300"/>
        <end position="320"/>
    </location>
</feature>
<dbReference type="Pfam" id="PF00535">
    <property type="entry name" value="Glycos_transf_2"/>
    <property type="match status" value="1"/>
</dbReference>
<feature type="transmembrane region" description="Helical" evidence="6">
    <location>
        <begin position="274"/>
        <end position="294"/>
    </location>
</feature>
<dbReference type="Proteomes" id="UP000017148">
    <property type="component" value="Unassembled WGS sequence"/>
</dbReference>
<evidence type="ECO:0000313" key="8">
    <source>
        <dbReference type="EMBL" id="ERP39268.1"/>
    </source>
</evidence>
<dbReference type="InterPro" id="IPR001173">
    <property type="entry name" value="Glyco_trans_2-like"/>
</dbReference>
<dbReference type="GO" id="GO:0005886">
    <property type="term" value="C:plasma membrane"/>
    <property type="evidence" value="ECO:0007669"/>
    <property type="project" value="UniProtKB-SubCell"/>
</dbReference>
<dbReference type="RefSeq" id="WP_022635628.1">
    <property type="nucleotide sequence ID" value="NZ_ASJR01000001.1"/>
</dbReference>
<protein>
    <submittedName>
        <fullName evidence="8">Glycosyl transferase family 2</fullName>
    </submittedName>
</protein>
<keyword evidence="3" id="KW-0328">Glycosyltransferase</keyword>
<evidence type="ECO:0000313" key="9">
    <source>
        <dbReference type="Proteomes" id="UP000017148"/>
    </source>
</evidence>
<dbReference type="GO" id="GO:0016757">
    <property type="term" value="F:glycosyltransferase activity"/>
    <property type="evidence" value="ECO:0007669"/>
    <property type="project" value="UniProtKB-KW"/>
</dbReference>
<keyword evidence="4 8" id="KW-0808">Transferase</keyword>
<accession>U7DCI6</accession>
<keyword evidence="5 6" id="KW-0472">Membrane</keyword>